<dbReference type="eggNOG" id="COG4585">
    <property type="taxonomic scope" value="Bacteria"/>
</dbReference>
<dbReference type="OrthoDB" id="6231at2"/>
<evidence type="ECO:0000259" key="9">
    <source>
        <dbReference type="PROSITE" id="PS50109"/>
    </source>
</evidence>
<gene>
    <name evidence="10" type="ORF">DGI_2257</name>
</gene>
<dbReference type="CDD" id="cd16917">
    <property type="entry name" value="HATPase_UhpB-NarQ-NarX-like"/>
    <property type="match status" value="1"/>
</dbReference>
<dbReference type="Pfam" id="PF07730">
    <property type="entry name" value="HisKA_3"/>
    <property type="match status" value="1"/>
</dbReference>
<comment type="subcellular location">
    <subcellularLocation>
        <location evidence="1">Cell membrane</location>
        <topology evidence="1">Multi-pass membrane protein</topology>
    </subcellularLocation>
</comment>
<dbReference type="Proteomes" id="UP000016587">
    <property type="component" value="Chromosome"/>
</dbReference>
<evidence type="ECO:0000256" key="7">
    <source>
        <dbReference type="ARBA" id="ARBA00023012"/>
    </source>
</evidence>
<keyword evidence="2" id="KW-1003">Cell membrane</keyword>
<dbReference type="InterPro" id="IPR036890">
    <property type="entry name" value="HATPase_C_sf"/>
</dbReference>
<feature type="domain" description="Histidine kinase" evidence="9">
    <location>
        <begin position="277"/>
        <end position="366"/>
    </location>
</feature>
<dbReference type="InterPro" id="IPR005467">
    <property type="entry name" value="His_kinase_dom"/>
</dbReference>
<evidence type="ECO:0000313" key="11">
    <source>
        <dbReference type="Proteomes" id="UP000016587"/>
    </source>
</evidence>
<dbReference type="Gene3D" id="1.20.5.1930">
    <property type="match status" value="1"/>
</dbReference>
<keyword evidence="7" id="KW-0902">Two-component regulatory system</keyword>
<dbReference type="PATRIC" id="fig|1121448.10.peg.2210"/>
<dbReference type="PROSITE" id="PS50109">
    <property type="entry name" value="HIS_KIN"/>
    <property type="match status" value="1"/>
</dbReference>
<keyword evidence="6" id="KW-1133">Transmembrane helix</keyword>
<protein>
    <submittedName>
        <fullName evidence="10">Putative signal transduction histidine kinase</fullName>
    </submittedName>
</protein>
<dbReference type="STRING" id="1121448.DGI_2257"/>
<dbReference type="InterPro" id="IPR050482">
    <property type="entry name" value="Sensor_HK_TwoCompSys"/>
</dbReference>
<evidence type="ECO:0000256" key="4">
    <source>
        <dbReference type="ARBA" id="ARBA00022692"/>
    </source>
</evidence>
<evidence type="ECO:0000256" key="3">
    <source>
        <dbReference type="ARBA" id="ARBA00022679"/>
    </source>
</evidence>
<dbReference type="Gene3D" id="3.30.565.10">
    <property type="entry name" value="Histidine kinase-like ATPase, C-terminal domain"/>
    <property type="match status" value="1"/>
</dbReference>
<dbReference type="GO" id="GO:0000155">
    <property type="term" value="F:phosphorelay sensor kinase activity"/>
    <property type="evidence" value="ECO:0007669"/>
    <property type="project" value="InterPro"/>
</dbReference>
<keyword evidence="8" id="KW-0472">Membrane</keyword>
<reference evidence="10 11" key="1">
    <citation type="journal article" date="2013" name="J. Bacteriol.">
        <title>Roles of HynAB and Ech, the only two hydrogenases found in the model sulfate reducer Desulfovibrio gigas.</title>
        <authorList>
            <person name="Morais-Silva F.O."/>
            <person name="Santos C.I."/>
            <person name="Rodrigues R."/>
            <person name="Pereira I.A."/>
            <person name="Rodrigues-Pousada C."/>
        </authorList>
    </citation>
    <scope>NUCLEOTIDE SEQUENCE [LARGE SCALE GENOMIC DNA]</scope>
    <source>
        <strain evidence="11">ATCC 19364 / DSM 1382 / NCIMB 9332 / VKM B-1759</strain>
    </source>
</reference>
<evidence type="ECO:0000256" key="8">
    <source>
        <dbReference type="ARBA" id="ARBA00023136"/>
    </source>
</evidence>
<keyword evidence="11" id="KW-1185">Reference proteome</keyword>
<dbReference type="RefSeq" id="WP_021760960.1">
    <property type="nucleotide sequence ID" value="NC_022444.1"/>
</dbReference>
<dbReference type="SUPFAM" id="SSF55874">
    <property type="entry name" value="ATPase domain of HSP90 chaperone/DNA topoisomerase II/histidine kinase"/>
    <property type="match status" value="1"/>
</dbReference>
<evidence type="ECO:0000313" key="10">
    <source>
        <dbReference type="EMBL" id="AGW14012.1"/>
    </source>
</evidence>
<accession>T2GDN0</accession>
<dbReference type="SMART" id="SM00387">
    <property type="entry name" value="HATPase_c"/>
    <property type="match status" value="1"/>
</dbReference>
<evidence type="ECO:0000256" key="5">
    <source>
        <dbReference type="ARBA" id="ARBA00022777"/>
    </source>
</evidence>
<evidence type="ECO:0000256" key="2">
    <source>
        <dbReference type="ARBA" id="ARBA00022475"/>
    </source>
</evidence>
<keyword evidence="5 10" id="KW-0418">Kinase</keyword>
<dbReference type="EMBL" id="CP006585">
    <property type="protein sequence ID" value="AGW14012.1"/>
    <property type="molecule type" value="Genomic_DNA"/>
</dbReference>
<dbReference type="PANTHER" id="PTHR24421">
    <property type="entry name" value="NITRATE/NITRITE SENSOR PROTEIN NARX-RELATED"/>
    <property type="match status" value="1"/>
</dbReference>
<dbReference type="GO" id="GO:0005886">
    <property type="term" value="C:plasma membrane"/>
    <property type="evidence" value="ECO:0007669"/>
    <property type="project" value="UniProtKB-SubCell"/>
</dbReference>
<dbReference type="PANTHER" id="PTHR24421:SF37">
    <property type="entry name" value="SENSOR HISTIDINE KINASE NARS"/>
    <property type="match status" value="1"/>
</dbReference>
<dbReference type="InterPro" id="IPR003594">
    <property type="entry name" value="HATPase_dom"/>
</dbReference>
<reference evidence="11" key="2">
    <citation type="submission" date="2013-07" db="EMBL/GenBank/DDBJ databases">
        <authorList>
            <person name="Morais-Silva F.O."/>
            <person name="Rezende A.M."/>
            <person name="Pimentel C."/>
            <person name="Resende D.M."/>
            <person name="Santos C.I."/>
            <person name="Clemente C."/>
            <person name="de Oliveira L.M."/>
            <person name="da Silva S.M."/>
            <person name="Costa D.A."/>
            <person name="Varela-Raposo A."/>
            <person name="Horacio E.C.A."/>
            <person name="Matos M."/>
            <person name="Flores O."/>
            <person name="Ruiz J.C."/>
            <person name="Rodrigues-Pousada C."/>
        </authorList>
    </citation>
    <scope>NUCLEOTIDE SEQUENCE [LARGE SCALE GENOMIC DNA]</scope>
    <source>
        <strain evidence="11">ATCC 19364 / DSM 1382 / NCIMB 9332 / VKM B-1759</strain>
    </source>
</reference>
<dbReference type="AlphaFoldDB" id="T2GDN0"/>
<proteinExistence type="predicted"/>
<organism evidence="10 11">
    <name type="scientific">Megalodesulfovibrio gigas (strain ATCC 19364 / DSM 1382 / NCIMB 9332 / VKM B-1759)</name>
    <name type="common">Desulfovibrio gigas</name>
    <dbReference type="NCBI Taxonomy" id="1121448"/>
    <lineage>
        <taxon>Bacteria</taxon>
        <taxon>Pseudomonadati</taxon>
        <taxon>Thermodesulfobacteriota</taxon>
        <taxon>Desulfovibrionia</taxon>
        <taxon>Desulfovibrionales</taxon>
        <taxon>Desulfovibrionaceae</taxon>
        <taxon>Megalodesulfovibrio</taxon>
    </lineage>
</organism>
<name>T2GDN0_MEGG1</name>
<dbReference type="InterPro" id="IPR011712">
    <property type="entry name" value="Sig_transdc_His_kin_sub3_dim/P"/>
</dbReference>
<evidence type="ECO:0000256" key="6">
    <source>
        <dbReference type="ARBA" id="ARBA00022989"/>
    </source>
</evidence>
<dbReference type="HOGENOM" id="CLU_048405_0_0_7"/>
<sequence>MSSTSKHPSTETPAPVRVTELELRERVKELECLYAVSRLAQRRELPLAVLAREVAGLLCQAWRYPELAAARVELEGQAFATPGFVRTPWRQTRRIVAEAAPAGRIELCYLHWPPPSPGMPGLQGASDPPFLEEEAKLLQAVAENLGRILESRRAEERLQALSRELIRAQETERQRIARELHDDVAQSLSMLKIGLESLAHDQPRVQAQELAAAAGAIIGAVRNIAYDLQPPGLAQLGLVSTIFKLCEDVSARCGLPVEFRADGMDAVKLDFDRQINIYRIVQEALSNVLQHAGASRVAVKLVASHPSILLRVEDNGRGFVPGGQQRDRHMGLWNMGERARLLGGTLRIRAAPGKGAGIVVELPLETTEIQE</sequence>
<dbReference type="KEGG" id="dgg:DGI_2257"/>
<evidence type="ECO:0000256" key="1">
    <source>
        <dbReference type="ARBA" id="ARBA00004651"/>
    </source>
</evidence>
<keyword evidence="4" id="KW-0812">Transmembrane</keyword>
<dbReference type="Pfam" id="PF02518">
    <property type="entry name" value="HATPase_c"/>
    <property type="match status" value="1"/>
</dbReference>
<keyword evidence="3" id="KW-0808">Transferase</keyword>
<dbReference type="GO" id="GO:0046983">
    <property type="term" value="F:protein dimerization activity"/>
    <property type="evidence" value="ECO:0007669"/>
    <property type="project" value="InterPro"/>
</dbReference>